<comment type="caution">
    <text evidence="3">The sequence shown here is derived from an EMBL/GenBank/DDBJ whole genome shotgun (WGS) entry which is preliminary data.</text>
</comment>
<feature type="coiled-coil region" evidence="1">
    <location>
        <begin position="433"/>
        <end position="544"/>
    </location>
</feature>
<reference evidence="3" key="1">
    <citation type="submission" date="2023-07" db="EMBL/GenBank/DDBJ databases">
        <authorList>
            <consortium name="AG Swart"/>
            <person name="Singh M."/>
            <person name="Singh A."/>
            <person name="Seah K."/>
            <person name="Emmerich C."/>
        </authorList>
    </citation>
    <scope>NUCLEOTIDE SEQUENCE</scope>
    <source>
        <strain evidence="3">DP1</strain>
    </source>
</reference>
<keyword evidence="4" id="KW-1185">Reference proteome</keyword>
<name>A0AAD1U6N5_EUPCR</name>
<proteinExistence type="predicted"/>
<protein>
    <submittedName>
        <fullName evidence="3">Uncharacterized protein</fullName>
    </submittedName>
</protein>
<accession>A0AAD1U6N5</accession>
<evidence type="ECO:0000313" key="3">
    <source>
        <dbReference type="EMBL" id="CAI2361507.1"/>
    </source>
</evidence>
<feature type="region of interest" description="Disordered" evidence="2">
    <location>
        <begin position="549"/>
        <end position="582"/>
    </location>
</feature>
<gene>
    <name evidence="3" type="ORF">ECRASSUSDP1_LOCUS2818</name>
</gene>
<keyword evidence="1" id="KW-0175">Coiled coil</keyword>
<feature type="region of interest" description="Disordered" evidence="2">
    <location>
        <begin position="605"/>
        <end position="665"/>
    </location>
</feature>
<feature type="coiled-coil region" evidence="1">
    <location>
        <begin position="715"/>
        <end position="749"/>
    </location>
</feature>
<evidence type="ECO:0000313" key="4">
    <source>
        <dbReference type="Proteomes" id="UP001295684"/>
    </source>
</evidence>
<dbReference type="EMBL" id="CAMPGE010002697">
    <property type="protein sequence ID" value="CAI2361507.1"/>
    <property type="molecule type" value="Genomic_DNA"/>
</dbReference>
<feature type="compositionally biased region" description="Polar residues" evidence="2">
    <location>
        <begin position="653"/>
        <end position="663"/>
    </location>
</feature>
<dbReference type="AlphaFoldDB" id="A0AAD1U6N5"/>
<evidence type="ECO:0000256" key="1">
    <source>
        <dbReference type="SAM" id="Coils"/>
    </source>
</evidence>
<evidence type="ECO:0000256" key="2">
    <source>
        <dbReference type="SAM" id="MobiDB-lite"/>
    </source>
</evidence>
<dbReference type="Proteomes" id="UP001295684">
    <property type="component" value="Unassembled WGS sequence"/>
</dbReference>
<sequence>MNNSSIFNLNLRKSSCSSKYFLQIKPYHHIKNLSDLGFLTKQIVSPNKSKGSRKKRRTVNVTQRVKSFSPKSPKDQQEKKSSIFSAKNLKLGKGKKSVNLQVDVSQDYLNSAMTADARPMNTNKNMTYSKSFHRKGKSLIQKRITNIENSIDEMEVKFQIDSDKTKMHHTKRFLSPEDGLNFSSSNLLMSETNENMKRTTFSINTEKNTPRRLSLLTPNKANFQKDADWQTQDFLDRNKEVYNVLQEAYASLEVPKSHQKVFDRIFKTFEKNCKDLVKFHGKSETDLEKLLNLNQCKIIQLETRLAEYKKMMSDAARREIISQNKKRMREIDQNLEAFDNLKNIRFSKRKIANQSKVTFELEKLYSISSIGANTVETDRYSKKELQIAGFEVWKNMLKSKGIDIQNMSAQSMIKILQIKGPNAFRSVEVQTDQIELQSEMKILEKNFVNLKAQNEQLQQEKEEDLERIRELQILERTLEERIKDLQMKKISLENNLEEKEVEITKLNYKVNELKDQAELRKEEFETQKKKLSSLAKNLNEIKMERSKWKGKFQKDELDSQSALSISDSDEEPSNKRPSMHPRRRISALQEMKESDLLRGSSITPIDEEDEEDHPNMNKTTTFTNIDKLDISDEESMSESYSETSKFEYERGSKNTSSNLIRSNTKLREYARMSTFRSDSSNNSKKFKFRNKVGRRDVLVQTDKKMFDKFLKHKCNEFLKKRKGRERNKLVQTEEEVSEAEEQRQKELLLQYGHKFSRAGDSSFRGFSSGENNEIVYKNPQRASLQLFPLTIQEESDMFEVTGTPARRESNAKDSFRYPLKSLRKPRESQFKQGSFNCLGSRRQRSFMMMG</sequence>
<organism evidence="3 4">
    <name type="scientific">Euplotes crassus</name>
    <dbReference type="NCBI Taxonomy" id="5936"/>
    <lineage>
        <taxon>Eukaryota</taxon>
        <taxon>Sar</taxon>
        <taxon>Alveolata</taxon>
        <taxon>Ciliophora</taxon>
        <taxon>Intramacronucleata</taxon>
        <taxon>Spirotrichea</taxon>
        <taxon>Hypotrichia</taxon>
        <taxon>Euplotida</taxon>
        <taxon>Euplotidae</taxon>
        <taxon>Moneuplotes</taxon>
    </lineage>
</organism>